<dbReference type="PANTHER" id="PTHR46825">
    <property type="entry name" value="D-ALANYL-D-ALANINE-CARBOXYPEPTIDASE/ENDOPEPTIDASE AMPH"/>
    <property type="match status" value="1"/>
</dbReference>
<dbReference type="GO" id="GO:0016787">
    <property type="term" value="F:hydrolase activity"/>
    <property type="evidence" value="ECO:0007669"/>
    <property type="project" value="UniProtKB-KW"/>
</dbReference>
<feature type="region of interest" description="Disordered" evidence="1">
    <location>
        <begin position="1"/>
        <end position="21"/>
    </location>
</feature>
<dbReference type="Proteomes" id="UP001589887">
    <property type="component" value="Unassembled WGS sequence"/>
</dbReference>
<dbReference type="EC" id="3.-.-.-" evidence="4"/>
<feature type="compositionally biased region" description="Polar residues" evidence="1">
    <location>
        <begin position="1"/>
        <end position="12"/>
    </location>
</feature>
<dbReference type="SUPFAM" id="SSF56601">
    <property type="entry name" value="beta-lactamase/transpeptidase-like"/>
    <property type="match status" value="1"/>
</dbReference>
<accession>A0ABV6TAP5</accession>
<keyword evidence="2" id="KW-1133">Transmembrane helix</keyword>
<reference evidence="4 5" key="1">
    <citation type="submission" date="2024-09" db="EMBL/GenBank/DDBJ databases">
        <authorList>
            <person name="Sun Q."/>
            <person name="Mori K."/>
        </authorList>
    </citation>
    <scope>NUCLEOTIDE SEQUENCE [LARGE SCALE GENOMIC DNA]</scope>
    <source>
        <strain evidence="4 5">JCM 4557</strain>
    </source>
</reference>
<proteinExistence type="predicted"/>
<name>A0ABV6TAP5_9ACTN</name>
<keyword evidence="4" id="KW-0378">Hydrolase</keyword>
<evidence type="ECO:0000256" key="1">
    <source>
        <dbReference type="SAM" id="MobiDB-lite"/>
    </source>
</evidence>
<dbReference type="InterPro" id="IPR050491">
    <property type="entry name" value="AmpC-like"/>
</dbReference>
<evidence type="ECO:0000256" key="2">
    <source>
        <dbReference type="SAM" id="Phobius"/>
    </source>
</evidence>
<dbReference type="InterPro" id="IPR012338">
    <property type="entry name" value="Beta-lactam/transpept-like"/>
</dbReference>
<dbReference type="Pfam" id="PF00144">
    <property type="entry name" value="Beta-lactamase"/>
    <property type="match status" value="1"/>
</dbReference>
<dbReference type="InterPro" id="IPR001466">
    <property type="entry name" value="Beta-lactam-related"/>
</dbReference>
<evidence type="ECO:0000313" key="4">
    <source>
        <dbReference type="EMBL" id="MFC0842826.1"/>
    </source>
</evidence>
<comment type="caution">
    <text evidence="4">The sequence shown here is derived from an EMBL/GenBank/DDBJ whole genome shotgun (WGS) entry which is preliminary data.</text>
</comment>
<evidence type="ECO:0000259" key="3">
    <source>
        <dbReference type="Pfam" id="PF00144"/>
    </source>
</evidence>
<gene>
    <name evidence="4" type="ORF">ACFH04_03600</name>
</gene>
<protein>
    <submittedName>
        <fullName evidence="4">Serine hydrolase domain-containing protein</fullName>
        <ecNumber evidence="4">3.-.-.-</ecNumber>
    </submittedName>
</protein>
<evidence type="ECO:0000313" key="5">
    <source>
        <dbReference type="Proteomes" id="UP001589887"/>
    </source>
</evidence>
<keyword evidence="5" id="KW-1185">Reference proteome</keyword>
<dbReference type="Gene3D" id="3.40.710.10">
    <property type="entry name" value="DD-peptidase/beta-lactamase superfamily"/>
    <property type="match status" value="1"/>
</dbReference>
<keyword evidence="2" id="KW-0472">Membrane</keyword>
<keyword evidence="2" id="KW-0812">Transmembrane</keyword>
<feature type="transmembrane region" description="Helical" evidence="2">
    <location>
        <begin position="27"/>
        <end position="45"/>
    </location>
</feature>
<dbReference type="RefSeq" id="WP_394316641.1">
    <property type="nucleotide sequence ID" value="NZ_JBHMQV010000001.1"/>
</dbReference>
<organism evidence="4 5">
    <name type="scientific">Streptomyces noboritoensis</name>
    <dbReference type="NCBI Taxonomy" id="67337"/>
    <lineage>
        <taxon>Bacteria</taxon>
        <taxon>Bacillati</taxon>
        <taxon>Actinomycetota</taxon>
        <taxon>Actinomycetes</taxon>
        <taxon>Kitasatosporales</taxon>
        <taxon>Streptomycetaceae</taxon>
        <taxon>Streptomyces</taxon>
    </lineage>
</organism>
<dbReference type="PANTHER" id="PTHR46825:SF7">
    <property type="entry name" value="D-ALANYL-D-ALANINE CARBOXYPEPTIDASE"/>
    <property type="match status" value="1"/>
</dbReference>
<sequence>MTTGLRNTSAYEQSRPRPAARRRVERLVVAASFLAVTGLVGTIGYEGQAAARTTETPPPAPVHATVAKPPLHAQLDRLAQRLVAAGAPAVIVRVDDGHGRPIEITEQAPWTRKDHRLRAEDEFRMGSNTKSMMAALVLQLVGEGKLALTDPVDTWLPGQVPNGRAITLRMLLNHTSGLFDYTEDPAILPSTMGKDPRPWTPEQLLALGVRHDPKFPPGTQWAYSNTNYAAVGAVLEKATGRSLADLVRDRIARPLHLEHTYYATDSAWRGPHAQGYEPDAAHMPPGVPAEFRDFAGAHHDGHVDVSRNNPSWGGPAGAMVSTAHDWARFYAALMSGKLLSAAQLAQMRTTVPMDPEQPDGPGYGLGIQTAATPCGRVWAHDGGIPGYLSTHVTDPTGRRTATVLVATEAFAEHPDAFPVLAKAAKTLQTATVCAMFDKPAPIEEPIG</sequence>
<dbReference type="EMBL" id="JBHMQV010000001">
    <property type="protein sequence ID" value="MFC0842826.1"/>
    <property type="molecule type" value="Genomic_DNA"/>
</dbReference>
<feature type="domain" description="Beta-lactamase-related" evidence="3">
    <location>
        <begin position="116"/>
        <end position="423"/>
    </location>
</feature>